<dbReference type="InterPro" id="IPR002781">
    <property type="entry name" value="TM_pro_TauE-like"/>
</dbReference>
<feature type="transmembrane region" description="Helical" evidence="8">
    <location>
        <begin position="98"/>
        <end position="116"/>
    </location>
</feature>
<comment type="similarity">
    <text evidence="2 8">Belongs to the 4-toluene sulfonate uptake permease (TSUP) (TC 2.A.102) family.</text>
</comment>
<keyword evidence="10" id="KW-1185">Reference proteome</keyword>
<dbReference type="AlphaFoldDB" id="A0A9X2EZ94"/>
<keyword evidence="5 8" id="KW-0812">Transmembrane</keyword>
<keyword evidence="3" id="KW-0813">Transport</keyword>
<keyword evidence="4 8" id="KW-1003">Cell membrane</keyword>
<reference evidence="9" key="1">
    <citation type="submission" date="2022-06" db="EMBL/GenBank/DDBJ databases">
        <title>Solitalea sp. MAHUQ-68 isolated from rhizospheric soil.</title>
        <authorList>
            <person name="Huq M.A."/>
        </authorList>
    </citation>
    <scope>NUCLEOTIDE SEQUENCE</scope>
    <source>
        <strain evidence="9">MAHUQ-68</strain>
    </source>
</reference>
<dbReference type="Pfam" id="PF01925">
    <property type="entry name" value="TauE"/>
    <property type="match status" value="1"/>
</dbReference>
<feature type="transmembrane region" description="Helical" evidence="8">
    <location>
        <begin position="136"/>
        <end position="152"/>
    </location>
</feature>
<dbReference type="InterPro" id="IPR052017">
    <property type="entry name" value="TSUP"/>
</dbReference>
<evidence type="ECO:0000256" key="8">
    <source>
        <dbReference type="RuleBase" id="RU363041"/>
    </source>
</evidence>
<evidence type="ECO:0000256" key="7">
    <source>
        <dbReference type="ARBA" id="ARBA00023136"/>
    </source>
</evidence>
<evidence type="ECO:0000256" key="1">
    <source>
        <dbReference type="ARBA" id="ARBA00004651"/>
    </source>
</evidence>
<gene>
    <name evidence="9" type="ORF">NF867_02275</name>
</gene>
<evidence type="ECO:0000256" key="5">
    <source>
        <dbReference type="ARBA" id="ARBA00022692"/>
    </source>
</evidence>
<evidence type="ECO:0000256" key="6">
    <source>
        <dbReference type="ARBA" id="ARBA00022989"/>
    </source>
</evidence>
<evidence type="ECO:0000256" key="2">
    <source>
        <dbReference type="ARBA" id="ARBA00009142"/>
    </source>
</evidence>
<sequence>MEIIILCAFAFVAGFIDSIVGGGGLIQTPALLLSLPKVPIPTLLGTGKIPSLTGTSVAAWQYGKRVEFNAKVLVSVAICALIAAYLGAQTVSLLDSKVLKPLILFILIAIAIYTFLKKDLGNSVSKEISENKMMIYGGLIGLVIGFYDGFFGPGTGSFFILAFIMVLGLDFLNASAYAKVINCVTNIAALSAFIFNKQVLYHIALPMALCNMAGGLMGSKLALSKGNEFIRQFFLLVICLLIARYAYEVFIKN</sequence>
<evidence type="ECO:0000313" key="10">
    <source>
        <dbReference type="Proteomes" id="UP001155182"/>
    </source>
</evidence>
<comment type="caution">
    <text evidence="9">The sequence shown here is derived from an EMBL/GenBank/DDBJ whole genome shotgun (WGS) entry which is preliminary data.</text>
</comment>
<dbReference type="Proteomes" id="UP001155182">
    <property type="component" value="Unassembled WGS sequence"/>
</dbReference>
<evidence type="ECO:0000256" key="4">
    <source>
        <dbReference type="ARBA" id="ARBA00022475"/>
    </source>
</evidence>
<comment type="subcellular location">
    <subcellularLocation>
        <location evidence="1 8">Cell membrane</location>
        <topology evidence="1 8">Multi-pass membrane protein</topology>
    </subcellularLocation>
</comment>
<dbReference type="RefSeq" id="WP_252585918.1">
    <property type="nucleotide sequence ID" value="NZ_JAMWYS010000006.1"/>
</dbReference>
<dbReference type="PANTHER" id="PTHR30269">
    <property type="entry name" value="TRANSMEMBRANE PROTEIN YFCA"/>
    <property type="match status" value="1"/>
</dbReference>
<protein>
    <recommendedName>
        <fullName evidence="8">Probable membrane transporter protein</fullName>
    </recommendedName>
</protein>
<accession>A0A9X2EZ94</accession>
<keyword evidence="7 8" id="KW-0472">Membrane</keyword>
<feature type="transmembrane region" description="Helical" evidence="8">
    <location>
        <begin position="72"/>
        <end position="92"/>
    </location>
</feature>
<proteinExistence type="inferred from homology"/>
<feature type="transmembrane region" description="Helical" evidence="8">
    <location>
        <begin position="199"/>
        <end position="217"/>
    </location>
</feature>
<feature type="transmembrane region" description="Helical" evidence="8">
    <location>
        <begin position="38"/>
        <end position="60"/>
    </location>
</feature>
<evidence type="ECO:0000256" key="3">
    <source>
        <dbReference type="ARBA" id="ARBA00022448"/>
    </source>
</evidence>
<feature type="transmembrane region" description="Helical" evidence="8">
    <location>
        <begin position="229"/>
        <end position="247"/>
    </location>
</feature>
<name>A0A9X2EZ94_9SPHI</name>
<dbReference type="PANTHER" id="PTHR30269:SF0">
    <property type="entry name" value="MEMBRANE TRANSPORTER PROTEIN YFCA-RELATED"/>
    <property type="match status" value="1"/>
</dbReference>
<dbReference type="GO" id="GO:0005886">
    <property type="term" value="C:plasma membrane"/>
    <property type="evidence" value="ECO:0007669"/>
    <property type="project" value="UniProtKB-SubCell"/>
</dbReference>
<feature type="transmembrane region" description="Helical" evidence="8">
    <location>
        <begin position="158"/>
        <end position="178"/>
    </location>
</feature>
<keyword evidence="6 8" id="KW-1133">Transmembrane helix</keyword>
<evidence type="ECO:0000313" key="9">
    <source>
        <dbReference type="EMBL" id="MCO4291687.1"/>
    </source>
</evidence>
<dbReference type="EMBL" id="JAMWYS010000006">
    <property type="protein sequence ID" value="MCO4291687.1"/>
    <property type="molecule type" value="Genomic_DNA"/>
</dbReference>
<organism evidence="9 10">
    <name type="scientific">Solitalea agri</name>
    <dbReference type="NCBI Taxonomy" id="2953739"/>
    <lineage>
        <taxon>Bacteria</taxon>
        <taxon>Pseudomonadati</taxon>
        <taxon>Bacteroidota</taxon>
        <taxon>Sphingobacteriia</taxon>
        <taxon>Sphingobacteriales</taxon>
        <taxon>Sphingobacteriaceae</taxon>
        <taxon>Solitalea</taxon>
    </lineage>
</organism>